<protein>
    <submittedName>
        <fullName evidence="1">Uncharacterized protein</fullName>
    </submittedName>
</protein>
<sequence length="172" mass="18430">MTALSWRDGVGELSRLVAAEGGDPDRIQDVGLAWRAFRAFLAVPLDGLFDRWEGDAEEADTLVIEFGVSAWPNDSPGLLLARRFAVPAVEWRDGVPGEPSDEEDADLDLADTVQIELELTFPHGTTADADDFWTAARSGEFAAADLAEAGEIVTGLQLGTPISSRVALESCN</sequence>
<dbReference type="AlphaFoldDB" id="A0A239PFE7"/>
<evidence type="ECO:0000313" key="1">
    <source>
        <dbReference type="EMBL" id="SNT65836.1"/>
    </source>
</evidence>
<dbReference type="Proteomes" id="UP000198362">
    <property type="component" value="Unassembled WGS sequence"/>
</dbReference>
<name>A0A239PFE7_9ACTN</name>
<dbReference type="OrthoDB" id="3357083at2"/>
<reference evidence="1 2" key="1">
    <citation type="submission" date="2017-06" db="EMBL/GenBank/DDBJ databases">
        <authorList>
            <person name="Kim H.J."/>
            <person name="Triplett B.A."/>
        </authorList>
    </citation>
    <scope>NUCLEOTIDE SEQUENCE [LARGE SCALE GENOMIC DNA]</scope>
    <source>
        <strain evidence="1 2">CGMCC 4.5593</strain>
    </source>
</reference>
<organism evidence="1 2">
    <name type="scientific">Asanoa hainanensis</name>
    <dbReference type="NCBI Taxonomy" id="560556"/>
    <lineage>
        <taxon>Bacteria</taxon>
        <taxon>Bacillati</taxon>
        <taxon>Actinomycetota</taxon>
        <taxon>Actinomycetes</taxon>
        <taxon>Micromonosporales</taxon>
        <taxon>Micromonosporaceae</taxon>
        <taxon>Asanoa</taxon>
    </lineage>
</organism>
<evidence type="ECO:0000313" key="2">
    <source>
        <dbReference type="Proteomes" id="UP000198362"/>
    </source>
</evidence>
<dbReference type="RefSeq" id="WP_089255502.1">
    <property type="nucleotide sequence ID" value="NZ_FZPH01000027.1"/>
</dbReference>
<keyword evidence="2" id="KW-1185">Reference proteome</keyword>
<dbReference type="EMBL" id="FZPH01000027">
    <property type="protein sequence ID" value="SNT65836.1"/>
    <property type="molecule type" value="Genomic_DNA"/>
</dbReference>
<accession>A0A239PFE7</accession>
<gene>
    <name evidence="1" type="ORF">SAMN05421812_12745</name>
</gene>
<proteinExistence type="predicted"/>